<feature type="binding site" evidence="5">
    <location>
        <position position="118"/>
    </location>
    <ligand>
        <name>ATP</name>
        <dbReference type="ChEBI" id="CHEBI:30616"/>
    </ligand>
</feature>
<keyword evidence="9" id="KW-1185">Reference proteome</keyword>
<dbReference type="PANTHER" id="PTHR43289:SF34">
    <property type="entry name" value="SERINE_THREONINE-PROTEIN KINASE YBDM-RELATED"/>
    <property type="match status" value="1"/>
</dbReference>
<name>A0A4V6NNG4_9GAMM</name>
<dbReference type="InterPro" id="IPR011990">
    <property type="entry name" value="TPR-like_helical_dom_sf"/>
</dbReference>
<dbReference type="PANTHER" id="PTHR43289">
    <property type="entry name" value="MITOGEN-ACTIVATED PROTEIN KINASE KINASE KINASE 20-RELATED"/>
    <property type="match status" value="1"/>
</dbReference>
<evidence type="ECO:0000313" key="8">
    <source>
        <dbReference type="EMBL" id="TCO42920.1"/>
    </source>
</evidence>
<dbReference type="AlphaFoldDB" id="A0A4V6NNG4"/>
<keyword evidence="6" id="KW-0472">Membrane</keyword>
<dbReference type="CDD" id="cd14014">
    <property type="entry name" value="STKc_PknB_like"/>
    <property type="match status" value="1"/>
</dbReference>
<dbReference type="SMART" id="SM00220">
    <property type="entry name" value="S_TKc"/>
    <property type="match status" value="1"/>
</dbReference>
<gene>
    <name evidence="8" type="ORF">EV148_101327</name>
</gene>
<keyword evidence="3 8" id="KW-0418">Kinase</keyword>
<dbReference type="Gene3D" id="1.25.40.10">
    <property type="entry name" value="Tetratricopeptide repeat domain"/>
    <property type="match status" value="1"/>
</dbReference>
<evidence type="ECO:0000259" key="7">
    <source>
        <dbReference type="PROSITE" id="PS50011"/>
    </source>
</evidence>
<reference evidence="8 9" key="1">
    <citation type="journal article" date="2015" name="Stand. Genomic Sci.">
        <title>Genomic Encyclopedia of Bacterial and Archaeal Type Strains, Phase III: the genomes of soil and plant-associated and newly described type strains.</title>
        <authorList>
            <person name="Whitman W.B."/>
            <person name="Woyke T."/>
            <person name="Klenk H.P."/>
            <person name="Zhou Y."/>
            <person name="Lilburn T.G."/>
            <person name="Beck B.J."/>
            <person name="De Vos P."/>
            <person name="Vandamme P."/>
            <person name="Eisen J.A."/>
            <person name="Garrity G."/>
            <person name="Hugenholtz P."/>
            <person name="Kyrpides N.C."/>
        </authorList>
    </citation>
    <scope>NUCLEOTIDE SEQUENCE [LARGE SCALE GENOMIC DNA]</scope>
    <source>
        <strain evidence="8 9">A3</strain>
    </source>
</reference>
<dbReference type="SMART" id="SM00028">
    <property type="entry name" value="TPR"/>
    <property type="match status" value="4"/>
</dbReference>
<dbReference type="PROSITE" id="PS00107">
    <property type="entry name" value="PROTEIN_KINASE_ATP"/>
    <property type="match status" value="1"/>
</dbReference>
<dbReference type="PROSITE" id="PS50011">
    <property type="entry name" value="PROTEIN_KINASE_DOM"/>
    <property type="match status" value="1"/>
</dbReference>
<keyword evidence="1" id="KW-0808">Transferase</keyword>
<dbReference type="InterPro" id="IPR008271">
    <property type="entry name" value="Ser/Thr_kinase_AS"/>
</dbReference>
<evidence type="ECO:0000256" key="2">
    <source>
        <dbReference type="ARBA" id="ARBA00022741"/>
    </source>
</evidence>
<sequence>MDAADRRAWLEADRLFAGMLDLDAAQRAARFATLAVPADVRERLQRLLDSSGRAHAWIDAGDALARWLPPAGADAGSAMHGRRFGVWEIDGELGRGGMAVIYRVRRVDGAAEQTAALKLLTVASLSRDGAERFRRETDILARLAHPHIVGLLDAGVAEDGTPWLTMPLVEGEHIDAWCDRHALDTHQVVMLFLQVAAAVAAAHRNLVIHRDLKPSNVLVDAHGQVRLLDFGIARLTDQADAATRSGWRALTPQYAAPEQFTDGSPTTATDIHGLGALLYRLLTGCPPRAATGTADVTLPSRVAAGSAAGARHRRALRDDLDRVLIKSLDADPARRYGTVDALIADLHRWLAGRPVLATAPGRAYRVRKFVARHRLGVAAGVALVIAVAAGIAGTSWQAHHARVQAARATAIKDFVLDLFAAANPDIAQGKDPTASTLLRNGAARVRREFGARPLVLGEMLGMIGRVQLERGLLDDAQASLDDALAAFARNGVPDAKWAVAIGDRGMLAFERGDPVEALRRLHEADAAAIAAGLAPTRPERIYLEVRSAEMQVEAGHSAEAERIARDALQRIAEANATDEPIHPDALCALATSLHHQGRTADALGVLKQAEAAQRRIAPAHPKMAVILNDLALMLHRLGRYDEAEATMQRAIERSEAIYGPLHPQTLQTMGNRASLLRVWKGPAASAREYERLLPLVERALGSAPHPQRVNMLGQLAVARDEAGERDAALQSAREAWAMQEALPQEQRSRTTWVAGVLGVMLFERGDPAAKDLLQRYQPPTCSDIESRTPFTRHLCITRALLAADAGDCTVPSAVPPPSPEPADRDWWLAWWLLDARCKGADATGADTAIAALRADRTLPPWLATRLRRSASAR</sequence>
<keyword evidence="2 5" id="KW-0547">Nucleotide-binding</keyword>
<dbReference type="RefSeq" id="WP_131992494.1">
    <property type="nucleotide sequence ID" value="NZ_SLWQ01000001.1"/>
</dbReference>
<organism evidence="8 9">
    <name type="scientific">Dokdonella fugitiva</name>
    <dbReference type="NCBI Taxonomy" id="328517"/>
    <lineage>
        <taxon>Bacteria</taxon>
        <taxon>Pseudomonadati</taxon>
        <taxon>Pseudomonadota</taxon>
        <taxon>Gammaproteobacteria</taxon>
        <taxon>Lysobacterales</taxon>
        <taxon>Rhodanobacteraceae</taxon>
        <taxon>Dokdonella</taxon>
    </lineage>
</organism>
<evidence type="ECO:0000256" key="5">
    <source>
        <dbReference type="PROSITE-ProRule" id="PRU10141"/>
    </source>
</evidence>
<dbReference type="InterPro" id="IPR011009">
    <property type="entry name" value="Kinase-like_dom_sf"/>
</dbReference>
<dbReference type="SUPFAM" id="SSF56112">
    <property type="entry name" value="Protein kinase-like (PK-like)"/>
    <property type="match status" value="1"/>
</dbReference>
<feature type="domain" description="Protein kinase" evidence="7">
    <location>
        <begin position="87"/>
        <end position="350"/>
    </location>
</feature>
<feature type="transmembrane region" description="Helical" evidence="6">
    <location>
        <begin position="375"/>
        <end position="396"/>
    </location>
</feature>
<dbReference type="InterPro" id="IPR000719">
    <property type="entry name" value="Prot_kinase_dom"/>
</dbReference>
<dbReference type="PROSITE" id="PS00108">
    <property type="entry name" value="PROTEIN_KINASE_ST"/>
    <property type="match status" value="1"/>
</dbReference>
<dbReference type="InterPro" id="IPR019734">
    <property type="entry name" value="TPR_rpt"/>
</dbReference>
<dbReference type="Gene3D" id="1.10.510.10">
    <property type="entry name" value="Transferase(Phosphotransferase) domain 1"/>
    <property type="match status" value="1"/>
</dbReference>
<dbReference type="GO" id="GO:0005524">
    <property type="term" value="F:ATP binding"/>
    <property type="evidence" value="ECO:0007669"/>
    <property type="project" value="UniProtKB-UniRule"/>
</dbReference>
<dbReference type="OrthoDB" id="9783151at2"/>
<dbReference type="InterPro" id="IPR017441">
    <property type="entry name" value="Protein_kinase_ATP_BS"/>
</dbReference>
<proteinExistence type="predicted"/>
<evidence type="ECO:0000256" key="1">
    <source>
        <dbReference type="ARBA" id="ARBA00022679"/>
    </source>
</evidence>
<accession>A0A4V6NNG4</accession>
<evidence type="ECO:0000256" key="3">
    <source>
        <dbReference type="ARBA" id="ARBA00022777"/>
    </source>
</evidence>
<keyword evidence="6" id="KW-1133">Transmembrane helix</keyword>
<dbReference type="Pfam" id="PF13424">
    <property type="entry name" value="TPR_12"/>
    <property type="match status" value="1"/>
</dbReference>
<protein>
    <submittedName>
        <fullName evidence="8">Serine/threonine-protein kinase</fullName>
    </submittedName>
</protein>
<dbReference type="EMBL" id="SLWQ01000001">
    <property type="protein sequence ID" value="TCO42920.1"/>
    <property type="molecule type" value="Genomic_DNA"/>
</dbReference>
<comment type="caution">
    <text evidence="8">The sequence shown here is derived from an EMBL/GenBank/DDBJ whole genome shotgun (WGS) entry which is preliminary data.</text>
</comment>
<dbReference type="Gene3D" id="3.30.200.20">
    <property type="entry name" value="Phosphorylase Kinase, domain 1"/>
    <property type="match status" value="1"/>
</dbReference>
<evidence type="ECO:0000256" key="6">
    <source>
        <dbReference type="SAM" id="Phobius"/>
    </source>
</evidence>
<evidence type="ECO:0000256" key="4">
    <source>
        <dbReference type="ARBA" id="ARBA00022840"/>
    </source>
</evidence>
<keyword evidence="4 5" id="KW-0067">ATP-binding</keyword>
<dbReference type="Proteomes" id="UP000294862">
    <property type="component" value="Unassembled WGS sequence"/>
</dbReference>
<evidence type="ECO:0000313" key="9">
    <source>
        <dbReference type="Proteomes" id="UP000294862"/>
    </source>
</evidence>
<dbReference type="SUPFAM" id="SSF48452">
    <property type="entry name" value="TPR-like"/>
    <property type="match status" value="2"/>
</dbReference>
<keyword evidence="6" id="KW-0812">Transmembrane</keyword>
<dbReference type="GO" id="GO:0004674">
    <property type="term" value="F:protein serine/threonine kinase activity"/>
    <property type="evidence" value="ECO:0007669"/>
    <property type="project" value="TreeGrafter"/>
</dbReference>
<dbReference type="Pfam" id="PF00069">
    <property type="entry name" value="Pkinase"/>
    <property type="match status" value="1"/>
</dbReference>